<dbReference type="CDD" id="cd07521">
    <property type="entry name" value="HAD_FCP1-like"/>
    <property type="match status" value="1"/>
</dbReference>
<dbReference type="Pfam" id="PF03031">
    <property type="entry name" value="NIF"/>
    <property type="match status" value="1"/>
</dbReference>
<feature type="domain" description="FCP1 homology" evidence="2">
    <location>
        <begin position="108"/>
        <end position="254"/>
    </location>
</feature>
<feature type="compositionally biased region" description="Basic residues" evidence="1">
    <location>
        <begin position="1"/>
        <end position="10"/>
    </location>
</feature>
<dbReference type="SUPFAM" id="SSF56784">
    <property type="entry name" value="HAD-like"/>
    <property type="match status" value="1"/>
</dbReference>
<name>A0A699ZZE4_HAELA</name>
<feature type="region of interest" description="Disordered" evidence="1">
    <location>
        <begin position="1"/>
        <end position="28"/>
    </location>
</feature>
<feature type="non-terminal residue" evidence="3">
    <location>
        <position position="259"/>
    </location>
</feature>
<dbReference type="FunFam" id="3.40.50.1000:FF:000093">
    <property type="entry name" value="NLI interacting factor-like phosphatase family protein"/>
    <property type="match status" value="1"/>
</dbReference>
<dbReference type="InterPro" id="IPR011948">
    <property type="entry name" value="Dullard_phosphatase"/>
</dbReference>
<dbReference type="InterPro" id="IPR036412">
    <property type="entry name" value="HAD-like_sf"/>
</dbReference>
<dbReference type="InterPro" id="IPR004274">
    <property type="entry name" value="FCP1_dom"/>
</dbReference>
<feature type="non-terminal residue" evidence="3">
    <location>
        <position position="1"/>
    </location>
</feature>
<sequence>MPPKRKRKRPVSPAPCAAGASGSGQQVTVRDVGASPVLSSTPLQQASWQSQLRCLLCCFVPDKTGGYVKTKAEAQMAVVSSPRASAAPPALQMIAREREHLIGPKIEEDLHKKTLVLDLDETLVHSSFKPIPSPDYIIPVEIDGKLVDVYVLKRPWLDHFMEAVGSRFEVVVFTASLSKYADPLLDLMDKHKVIRWRLFRDLSCMGRDLQDIIIVDNSPHSYVFQPANAMPCRSFIDDLDDQELLELLPILQEAECAPD</sequence>
<dbReference type="PROSITE" id="PS50969">
    <property type="entry name" value="FCP1"/>
    <property type="match status" value="1"/>
</dbReference>
<dbReference type="InterPro" id="IPR023214">
    <property type="entry name" value="HAD_sf"/>
</dbReference>
<dbReference type="EMBL" id="BLLF01002460">
    <property type="protein sequence ID" value="GFH24164.1"/>
    <property type="molecule type" value="Genomic_DNA"/>
</dbReference>
<dbReference type="PANTHER" id="PTHR12210">
    <property type="entry name" value="DULLARD PROTEIN PHOSPHATASE"/>
    <property type="match status" value="1"/>
</dbReference>
<dbReference type="SMART" id="SM00577">
    <property type="entry name" value="CPDc"/>
    <property type="match status" value="1"/>
</dbReference>
<dbReference type="InterPro" id="IPR050365">
    <property type="entry name" value="TIM50"/>
</dbReference>
<dbReference type="AlphaFoldDB" id="A0A699ZZE4"/>
<evidence type="ECO:0000313" key="4">
    <source>
        <dbReference type="Proteomes" id="UP000485058"/>
    </source>
</evidence>
<keyword evidence="4" id="KW-1185">Reference proteome</keyword>
<accession>A0A699ZZE4</accession>
<dbReference type="Gene3D" id="3.40.50.1000">
    <property type="entry name" value="HAD superfamily/HAD-like"/>
    <property type="match status" value="1"/>
</dbReference>
<dbReference type="Proteomes" id="UP000485058">
    <property type="component" value="Unassembled WGS sequence"/>
</dbReference>
<evidence type="ECO:0000313" key="3">
    <source>
        <dbReference type="EMBL" id="GFH24164.1"/>
    </source>
</evidence>
<feature type="compositionally biased region" description="Low complexity" evidence="1">
    <location>
        <begin position="14"/>
        <end position="24"/>
    </location>
</feature>
<evidence type="ECO:0000256" key="1">
    <source>
        <dbReference type="SAM" id="MobiDB-lite"/>
    </source>
</evidence>
<dbReference type="NCBIfam" id="TIGR02251">
    <property type="entry name" value="HIF-SF_euk"/>
    <property type="match status" value="1"/>
</dbReference>
<proteinExistence type="predicted"/>
<comment type="caution">
    <text evidence="3">The sequence shown here is derived from an EMBL/GenBank/DDBJ whole genome shotgun (WGS) entry which is preliminary data.</text>
</comment>
<reference evidence="3 4" key="1">
    <citation type="submission" date="2020-02" db="EMBL/GenBank/DDBJ databases">
        <title>Draft genome sequence of Haematococcus lacustris strain NIES-144.</title>
        <authorList>
            <person name="Morimoto D."/>
            <person name="Nakagawa S."/>
            <person name="Yoshida T."/>
            <person name="Sawayama S."/>
        </authorList>
    </citation>
    <scope>NUCLEOTIDE SEQUENCE [LARGE SCALE GENOMIC DNA]</scope>
    <source>
        <strain evidence="3 4">NIES-144</strain>
    </source>
</reference>
<protein>
    <submittedName>
        <fullName evidence="3">FCP1 homology domain-containing protein</fullName>
    </submittedName>
</protein>
<organism evidence="3 4">
    <name type="scientific">Haematococcus lacustris</name>
    <name type="common">Green alga</name>
    <name type="synonym">Haematococcus pluvialis</name>
    <dbReference type="NCBI Taxonomy" id="44745"/>
    <lineage>
        <taxon>Eukaryota</taxon>
        <taxon>Viridiplantae</taxon>
        <taxon>Chlorophyta</taxon>
        <taxon>core chlorophytes</taxon>
        <taxon>Chlorophyceae</taxon>
        <taxon>CS clade</taxon>
        <taxon>Chlamydomonadales</taxon>
        <taxon>Haematococcaceae</taxon>
        <taxon>Haematococcus</taxon>
    </lineage>
</organism>
<evidence type="ECO:0000259" key="2">
    <source>
        <dbReference type="PROSITE" id="PS50969"/>
    </source>
</evidence>
<gene>
    <name evidence="3" type="ORF">HaLaN_21901</name>
</gene>
<dbReference type="GO" id="GO:0016791">
    <property type="term" value="F:phosphatase activity"/>
    <property type="evidence" value="ECO:0007669"/>
    <property type="project" value="InterPro"/>
</dbReference>